<reference evidence="1 2" key="1">
    <citation type="submission" date="2019-10" db="EMBL/GenBank/DDBJ databases">
        <authorList>
            <person name="Wolf R A."/>
        </authorList>
    </citation>
    <scope>NUCLEOTIDE SEQUENCE [LARGE SCALE GENOMIC DNA]</scope>
    <source>
        <strain evidence="1">Collinsella_aerofaciens_AK_138A</strain>
    </source>
</reference>
<dbReference type="Proteomes" id="UP000330807">
    <property type="component" value="Unassembled WGS sequence"/>
</dbReference>
<organism evidence="1 2">
    <name type="scientific">Collinsella aerofaciens</name>
    <dbReference type="NCBI Taxonomy" id="74426"/>
    <lineage>
        <taxon>Bacteria</taxon>
        <taxon>Bacillati</taxon>
        <taxon>Actinomycetota</taxon>
        <taxon>Coriobacteriia</taxon>
        <taxon>Coriobacteriales</taxon>
        <taxon>Coriobacteriaceae</taxon>
        <taxon>Collinsella</taxon>
    </lineage>
</organism>
<name>A0A5K1IYX2_9ACTN</name>
<dbReference type="RefSeq" id="WP_152078086.1">
    <property type="nucleotide sequence ID" value="NZ_CABWIH010000054.1"/>
</dbReference>
<gene>
    <name evidence="1" type="ORF">LMKDKBCB_02244</name>
</gene>
<dbReference type="AlphaFoldDB" id="A0A5K1IYX2"/>
<dbReference type="EMBL" id="CABWIH010000054">
    <property type="protein sequence ID" value="VWM02008.1"/>
    <property type="molecule type" value="Genomic_DNA"/>
</dbReference>
<protein>
    <submittedName>
        <fullName evidence="1">Uncharacterized protein</fullName>
    </submittedName>
</protein>
<proteinExistence type="predicted"/>
<sequence>MSKINTHELYLAVLNDCNEKPERSAWGRGVQSYAVEIAETLADQAHEVEPTRAAIEPIALNGARDWIQYSWGGCSYCYDEDIAKLLCPPSTLKRKRNGALPPNSCEEWLDVQARALVQACRRVCRIAKELKAVA</sequence>
<evidence type="ECO:0000313" key="2">
    <source>
        <dbReference type="Proteomes" id="UP000330807"/>
    </source>
</evidence>
<evidence type="ECO:0000313" key="1">
    <source>
        <dbReference type="EMBL" id="VWM02008.1"/>
    </source>
</evidence>
<accession>A0A5K1IYX2</accession>